<dbReference type="InterPro" id="IPR011043">
    <property type="entry name" value="Gal_Oxase/kelch_b-propeller"/>
</dbReference>
<feature type="chain" id="PRO_5041694247" description="Galactose oxidase" evidence="2">
    <location>
        <begin position="29"/>
        <end position="554"/>
    </location>
</feature>
<evidence type="ECO:0000313" key="6">
    <source>
        <dbReference type="Proteomes" id="UP001188597"/>
    </source>
</evidence>
<feature type="domain" description="Galactose oxidase-like Early set" evidence="4">
    <location>
        <begin position="438"/>
        <end position="543"/>
    </location>
</feature>
<keyword evidence="1 2" id="KW-0732">Signal</keyword>
<gene>
    <name evidence="5" type="ORF">RJ639_035870</name>
</gene>
<protein>
    <recommendedName>
        <fullName evidence="7">Galactose oxidase</fullName>
    </recommendedName>
</protein>
<dbReference type="SUPFAM" id="SSF81296">
    <property type="entry name" value="E set domains"/>
    <property type="match status" value="1"/>
</dbReference>
<name>A0AA88WMH5_9ASTE</name>
<dbReference type="Gene3D" id="2.130.10.80">
    <property type="entry name" value="Galactose oxidase/kelch, beta-propeller"/>
    <property type="match status" value="1"/>
</dbReference>
<organism evidence="5 6">
    <name type="scientific">Escallonia herrerae</name>
    <dbReference type="NCBI Taxonomy" id="1293975"/>
    <lineage>
        <taxon>Eukaryota</taxon>
        <taxon>Viridiplantae</taxon>
        <taxon>Streptophyta</taxon>
        <taxon>Embryophyta</taxon>
        <taxon>Tracheophyta</taxon>
        <taxon>Spermatophyta</taxon>
        <taxon>Magnoliopsida</taxon>
        <taxon>eudicotyledons</taxon>
        <taxon>Gunneridae</taxon>
        <taxon>Pentapetalae</taxon>
        <taxon>asterids</taxon>
        <taxon>campanulids</taxon>
        <taxon>Escalloniales</taxon>
        <taxon>Escalloniaceae</taxon>
        <taxon>Escallonia</taxon>
    </lineage>
</organism>
<dbReference type="Pfam" id="PF09118">
    <property type="entry name" value="GO-like_E_set"/>
    <property type="match status" value="1"/>
</dbReference>
<dbReference type="InterPro" id="IPR037293">
    <property type="entry name" value="Gal_Oxidase_central_sf"/>
</dbReference>
<accession>A0AA88WMH5</accession>
<feature type="domain" description="Glyoxal oxidase N-terminal" evidence="3">
    <location>
        <begin position="48"/>
        <end position="431"/>
    </location>
</feature>
<keyword evidence="6" id="KW-1185">Reference proteome</keyword>
<dbReference type="Proteomes" id="UP001188597">
    <property type="component" value="Unassembled WGS sequence"/>
</dbReference>
<dbReference type="InterPro" id="IPR013783">
    <property type="entry name" value="Ig-like_fold"/>
</dbReference>
<reference evidence="5" key="1">
    <citation type="submission" date="2022-12" db="EMBL/GenBank/DDBJ databases">
        <title>Draft genome assemblies for two species of Escallonia (Escalloniales).</title>
        <authorList>
            <person name="Chanderbali A."/>
            <person name="Dervinis C."/>
            <person name="Anghel I."/>
            <person name="Soltis D."/>
            <person name="Soltis P."/>
            <person name="Zapata F."/>
        </authorList>
    </citation>
    <scope>NUCLEOTIDE SEQUENCE</scope>
    <source>
        <strain evidence="5">UCBG64.0493</strain>
        <tissue evidence="5">Leaf</tissue>
    </source>
</reference>
<evidence type="ECO:0000313" key="5">
    <source>
        <dbReference type="EMBL" id="KAK3030666.1"/>
    </source>
</evidence>
<dbReference type="EMBL" id="JAVXUP010000332">
    <property type="protein sequence ID" value="KAK3030666.1"/>
    <property type="molecule type" value="Genomic_DNA"/>
</dbReference>
<dbReference type="InterPro" id="IPR015202">
    <property type="entry name" value="GO-like_E_set"/>
</dbReference>
<dbReference type="SUPFAM" id="SSF50965">
    <property type="entry name" value="Galactose oxidase, central domain"/>
    <property type="match status" value="1"/>
</dbReference>
<evidence type="ECO:0000256" key="1">
    <source>
        <dbReference type="ARBA" id="ARBA00022729"/>
    </source>
</evidence>
<dbReference type="PANTHER" id="PTHR32208:SF58">
    <property type="entry name" value="GALACTOSE OXIDASE-LIKE EARLY SET DOMAIN-CONTAINING PROTEIN"/>
    <property type="match status" value="1"/>
</dbReference>
<evidence type="ECO:0000259" key="4">
    <source>
        <dbReference type="Pfam" id="PF09118"/>
    </source>
</evidence>
<evidence type="ECO:0008006" key="7">
    <source>
        <dbReference type="Google" id="ProtNLM"/>
    </source>
</evidence>
<evidence type="ECO:0000259" key="3">
    <source>
        <dbReference type="Pfam" id="PF07250"/>
    </source>
</evidence>
<dbReference type="AlphaFoldDB" id="A0AA88WMH5"/>
<sequence length="554" mass="60445">MACISITMHALLLILVAALSSFSNLALAIQPSLGKWKLLKKSIGISAMHMALLPNDRIVTFDRTNFGPSNITFSKGKCPLNADGCYVHSVEFDPASRSIRPLTLLTDTWCSSGALSSDGVLIQTGGNNNGERVVRYFKTCAGCDWEEDRNGLVSPRWYASNQVLPDGKIIIVGGRRQFSYEFIPKTTESDHKQYELSFLLETRDSDAIPNNLYPFLHLSPDGNLFIFAKDRAILLDYVNNKVVRKYPVMPGGVSRNYPSTGSSVLLPLTMSSKKPTPDAEVFVCGGTLSNSIEKALAGEFIAASQTCGRLVINAAEPQWVMEEMPIARLMGDMILLPTGDVIIINGANEGAAGWGVARAPVLNPVLYRYNGAKGNRFEVLNPTATPRLYHSTAHLLSDGRVLVGGSNPNSNYNFTALFPTELSLEAFYPPYLTGTSLRPSITRVDPGREISYKEKLSILCRLKSKYGVQLDKVQVTMVSPSFTTHSFAMNQRVLVLEVEGTRRTSAGDYVVSASAPATATLAPPGHYQLFVINNGVPSRATWVPHGTGHDYEVV</sequence>
<proteinExistence type="predicted"/>
<dbReference type="InterPro" id="IPR014756">
    <property type="entry name" value="Ig_E-set"/>
</dbReference>
<dbReference type="PANTHER" id="PTHR32208">
    <property type="entry name" value="SECRETED PROTEIN-RELATED"/>
    <property type="match status" value="1"/>
</dbReference>
<feature type="signal peptide" evidence="2">
    <location>
        <begin position="1"/>
        <end position="28"/>
    </location>
</feature>
<comment type="caution">
    <text evidence="5">The sequence shown here is derived from an EMBL/GenBank/DDBJ whole genome shotgun (WGS) entry which is preliminary data.</text>
</comment>
<dbReference type="Pfam" id="PF07250">
    <property type="entry name" value="Glyoxal_oxid_N"/>
    <property type="match status" value="1"/>
</dbReference>
<dbReference type="Gene3D" id="2.60.40.10">
    <property type="entry name" value="Immunoglobulins"/>
    <property type="match status" value="1"/>
</dbReference>
<dbReference type="CDD" id="cd02851">
    <property type="entry name" value="E_set_GO_C"/>
    <property type="match status" value="1"/>
</dbReference>
<evidence type="ECO:0000256" key="2">
    <source>
        <dbReference type="SAM" id="SignalP"/>
    </source>
</evidence>
<dbReference type="InterPro" id="IPR009880">
    <property type="entry name" value="Glyoxal_oxidase_N"/>
</dbReference>